<name>A0A401RLY2_CHIPU</name>
<comment type="caution">
    <text evidence="1">The sequence shown here is derived from an EMBL/GenBank/DDBJ whole genome shotgun (WGS) entry which is preliminary data.</text>
</comment>
<protein>
    <submittedName>
        <fullName evidence="1">Uncharacterized protein</fullName>
    </submittedName>
</protein>
<dbReference type="AlphaFoldDB" id="A0A401RLY2"/>
<sequence>MWDLKALLIKVAIISQLRDIMDPAREKNVVDNAMIDVTVFDRVKQNVWWARRYCYRPKDGHKALRGETLKTQQPLEIPLNRWQLEMEQDVEDGHQFSTMFRTAIV</sequence>
<evidence type="ECO:0000313" key="1">
    <source>
        <dbReference type="EMBL" id="GCC19191.1"/>
    </source>
</evidence>
<evidence type="ECO:0000313" key="2">
    <source>
        <dbReference type="Proteomes" id="UP000287033"/>
    </source>
</evidence>
<accession>A0A401RLY2</accession>
<organism evidence="1 2">
    <name type="scientific">Chiloscyllium punctatum</name>
    <name type="common">Brownbanded bambooshark</name>
    <name type="synonym">Hemiscyllium punctatum</name>
    <dbReference type="NCBI Taxonomy" id="137246"/>
    <lineage>
        <taxon>Eukaryota</taxon>
        <taxon>Metazoa</taxon>
        <taxon>Chordata</taxon>
        <taxon>Craniata</taxon>
        <taxon>Vertebrata</taxon>
        <taxon>Chondrichthyes</taxon>
        <taxon>Elasmobranchii</taxon>
        <taxon>Galeomorphii</taxon>
        <taxon>Galeoidea</taxon>
        <taxon>Orectolobiformes</taxon>
        <taxon>Hemiscylliidae</taxon>
        <taxon>Chiloscyllium</taxon>
    </lineage>
</organism>
<proteinExistence type="predicted"/>
<dbReference type="Proteomes" id="UP000287033">
    <property type="component" value="Unassembled WGS sequence"/>
</dbReference>
<reference evidence="1 2" key="1">
    <citation type="journal article" date="2018" name="Nat. Ecol. Evol.">
        <title>Shark genomes provide insights into elasmobranch evolution and the origin of vertebrates.</title>
        <authorList>
            <person name="Hara Y"/>
            <person name="Yamaguchi K"/>
            <person name="Onimaru K"/>
            <person name="Kadota M"/>
            <person name="Koyanagi M"/>
            <person name="Keeley SD"/>
            <person name="Tatsumi K"/>
            <person name="Tanaka K"/>
            <person name="Motone F"/>
            <person name="Kageyama Y"/>
            <person name="Nozu R"/>
            <person name="Adachi N"/>
            <person name="Nishimura O"/>
            <person name="Nakagawa R"/>
            <person name="Tanegashima C"/>
            <person name="Kiyatake I"/>
            <person name="Matsumoto R"/>
            <person name="Murakumo K"/>
            <person name="Nishida K"/>
            <person name="Terakita A"/>
            <person name="Kuratani S"/>
            <person name="Sato K"/>
            <person name="Hyodo S Kuraku.S."/>
        </authorList>
    </citation>
    <scope>NUCLEOTIDE SEQUENCE [LARGE SCALE GENOMIC DNA]</scope>
</reference>
<gene>
    <name evidence="1" type="ORF">chiPu_0021783</name>
</gene>
<dbReference type="EMBL" id="BEZZ01004805">
    <property type="protein sequence ID" value="GCC19191.1"/>
    <property type="molecule type" value="Genomic_DNA"/>
</dbReference>
<keyword evidence="2" id="KW-1185">Reference proteome</keyword>